<keyword evidence="2" id="KW-0067">ATP-binding</keyword>
<evidence type="ECO:0000256" key="5">
    <source>
        <dbReference type="ARBA" id="ARBA00023239"/>
    </source>
</evidence>
<dbReference type="CDD" id="cd01171">
    <property type="entry name" value="YXKO-related"/>
    <property type="match status" value="1"/>
</dbReference>
<proteinExistence type="predicted"/>
<sequence>MARLTGLTVDEVKEDKVKIAKKFAKDNDIILLLKGHRTIITDGDYVFINTTGNSAMASGGMGDTLTGIIASFIAQGYEPLEATYLAAYVHGYCGDKLSEDMFCVNASDLIKELPFIIKDIMNGN</sequence>
<keyword evidence="4" id="KW-0520">NAD</keyword>
<name>A0A645DHW0_9ZZZZ</name>
<feature type="domain" description="YjeF C-terminal" evidence="6">
    <location>
        <begin position="1"/>
        <end position="120"/>
    </location>
</feature>
<gene>
    <name evidence="7" type="primary">nnr_28</name>
    <name evidence="7" type="ORF">SDC9_135506</name>
</gene>
<dbReference type="SUPFAM" id="SSF53613">
    <property type="entry name" value="Ribokinase-like"/>
    <property type="match status" value="1"/>
</dbReference>
<dbReference type="PROSITE" id="PS51383">
    <property type="entry name" value="YJEF_C_3"/>
    <property type="match status" value="1"/>
</dbReference>
<dbReference type="PANTHER" id="PTHR12592">
    <property type="entry name" value="ATP-DEPENDENT (S)-NAD(P)H-HYDRATE DEHYDRATASE FAMILY MEMBER"/>
    <property type="match status" value="1"/>
</dbReference>
<dbReference type="GO" id="GO:0005524">
    <property type="term" value="F:ATP binding"/>
    <property type="evidence" value="ECO:0007669"/>
    <property type="project" value="UniProtKB-KW"/>
</dbReference>
<dbReference type="InterPro" id="IPR000631">
    <property type="entry name" value="CARKD"/>
</dbReference>
<dbReference type="PROSITE" id="PS01050">
    <property type="entry name" value="YJEF_C_2"/>
    <property type="match status" value="1"/>
</dbReference>
<dbReference type="InterPro" id="IPR029056">
    <property type="entry name" value="Ribokinase-like"/>
</dbReference>
<keyword evidence="1" id="KW-0547">Nucleotide-binding</keyword>
<dbReference type="InterPro" id="IPR017953">
    <property type="entry name" value="Carbohydrate_kinase_pred_CS"/>
</dbReference>
<evidence type="ECO:0000256" key="1">
    <source>
        <dbReference type="ARBA" id="ARBA00022741"/>
    </source>
</evidence>
<dbReference type="PANTHER" id="PTHR12592:SF0">
    <property type="entry name" value="ATP-DEPENDENT (S)-NAD(P)H-HYDRATE DEHYDRATASE"/>
    <property type="match status" value="1"/>
</dbReference>
<keyword evidence="3" id="KW-0521">NADP</keyword>
<protein>
    <submittedName>
        <fullName evidence="7">Bifunctional NAD(P)H-hydrate repair enzyme Nnr</fullName>
    </submittedName>
</protein>
<evidence type="ECO:0000256" key="2">
    <source>
        <dbReference type="ARBA" id="ARBA00022840"/>
    </source>
</evidence>
<evidence type="ECO:0000256" key="3">
    <source>
        <dbReference type="ARBA" id="ARBA00022857"/>
    </source>
</evidence>
<evidence type="ECO:0000259" key="6">
    <source>
        <dbReference type="PROSITE" id="PS51383"/>
    </source>
</evidence>
<keyword evidence="5" id="KW-0456">Lyase</keyword>
<evidence type="ECO:0000313" key="7">
    <source>
        <dbReference type="EMBL" id="MPM88403.1"/>
    </source>
</evidence>
<dbReference type="Gene3D" id="3.40.1190.20">
    <property type="match status" value="1"/>
</dbReference>
<reference evidence="7" key="1">
    <citation type="submission" date="2019-08" db="EMBL/GenBank/DDBJ databases">
        <authorList>
            <person name="Kucharzyk K."/>
            <person name="Murdoch R.W."/>
            <person name="Higgins S."/>
            <person name="Loffler F."/>
        </authorList>
    </citation>
    <scope>NUCLEOTIDE SEQUENCE</scope>
</reference>
<dbReference type="AlphaFoldDB" id="A0A645DHW0"/>
<comment type="caution">
    <text evidence="7">The sequence shown here is derived from an EMBL/GenBank/DDBJ whole genome shotgun (WGS) entry which is preliminary data.</text>
</comment>
<dbReference type="GO" id="GO:0052856">
    <property type="term" value="F:NAD(P)HX epimerase activity"/>
    <property type="evidence" value="ECO:0007669"/>
    <property type="project" value="TreeGrafter"/>
</dbReference>
<dbReference type="EMBL" id="VSSQ01036024">
    <property type="protein sequence ID" value="MPM88403.1"/>
    <property type="molecule type" value="Genomic_DNA"/>
</dbReference>
<organism evidence="7">
    <name type="scientific">bioreactor metagenome</name>
    <dbReference type="NCBI Taxonomy" id="1076179"/>
    <lineage>
        <taxon>unclassified sequences</taxon>
        <taxon>metagenomes</taxon>
        <taxon>ecological metagenomes</taxon>
    </lineage>
</organism>
<dbReference type="GO" id="GO:0052855">
    <property type="term" value="F:ADP-dependent NAD(P)H-hydrate dehydratase activity"/>
    <property type="evidence" value="ECO:0007669"/>
    <property type="project" value="TreeGrafter"/>
</dbReference>
<dbReference type="GO" id="GO:0110051">
    <property type="term" value="P:metabolite repair"/>
    <property type="evidence" value="ECO:0007669"/>
    <property type="project" value="TreeGrafter"/>
</dbReference>
<evidence type="ECO:0000256" key="4">
    <source>
        <dbReference type="ARBA" id="ARBA00023027"/>
    </source>
</evidence>
<dbReference type="Pfam" id="PF01256">
    <property type="entry name" value="Carb_kinase"/>
    <property type="match status" value="1"/>
</dbReference>
<accession>A0A645DHW0</accession>